<dbReference type="AlphaFoldDB" id="A0AAN9L4J1"/>
<accession>A0AAN9L4J1</accession>
<proteinExistence type="predicted"/>
<evidence type="ECO:0000313" key="2">
    <source>
        <dbReference type="Proteomes" id="UP001367508"/>
    </source>
</evidence>
<reference evidence="1 2" key="1">
    <citation type="submission" date="2024-01" db="EMBL/GenBank/DDBJ databases">
        <title>The genomes of 5 underutilized Papilionoideae crops provide insights into root nodulation and disease resistanc.</title>
        <authorList>
            <person name="Jiang F."/>
        </authorList>
    </citation>
    <scope>NUCLEOTIDE SEQUENCE [LARGE SCALE GENOMIC DNA]</scope>
    <source>
        <strain evidence="1">LVBAO_FW01</strain>
        <tissue evidence="1">Leaves</tissue>
    </source>
</reference>
<keyword evidence="2" id="KW-1185">Reference proteome</keyword>
<gene>
    <name evidence="1" type="ORF">VNO77_23480</name>
</gene>
<protein>
    <submittedName>
        <fullName evidence="1">Uncharacterized protein</fullName>
    </submittedName>
</protein>
<dbReference type="EMBL" id="JAYMYQ010000005">
    <property type="protein sequence ID" value="KAK7329322.1"/>
    <property type="molecule type" value="Genomic_DNA"/>
</dbReference>
<sequence length="116" mass="12756">MFALTSDATGSVSMPWSNVPHGLAYLKLHSPIDHGMIRLQQAQNGKMCLVGAGSDSEKRRLVPIDLASQALELTRKYLAIREIPYLEFAQCSMLSIRSCNETKDMSLASDVSEQLA</sequence>
<comment type="caution">
    <text evidence="1">The sequence shown here is derived from an EMBL/GenBank/DDBJ whole genome shotgun (WGS) entry which is preliminary data.</text>
</comment>
<dbReference type="Proteomes" id="UP001367508">
    <property type="component" value="Unassembled WGS sequence"/>
</dbReference>
<evidence type="ECO:0000313" key="1">
    <source>
        <dbReference type="EMBL" id="KAK7329322.1"/>
    </source>
</evidence>
<name>A0AAN9L4J1_CANGL</name>
<organism evidence="1 2">
    <name type="scientific">Canavalia gladiata</name>
    <name type="common">Sword bean</name>
    <name type="synonym">Dolichos gladiatus</name>
    <dbReference type="NCBI Taxonomy" id="3824"/>
    <lineage>
        <taxon>Eukaryota</taxon>
        <taxon>Viridiplantae</taxon>
        <taxon>Streptophyta</taxon>
        <taxon>Embryophyta</taxon>
        <taxon>Tracheophyta</taxon>
        <taxon>Spermatophyta</taxon>
        <taxon>Magnoliopsida</taxon>
        <taxon>eudicotyledons</taxon>
        <taxon>Gunneridae</taxon>
        <taxon>Pentapetalae</taxon>
        <taxon>rosids</taxon>
        <taxon>fabids</taxon>
        <taxon>Fabales</taxon>
        <taxon>Fabaceae</taxon>
        <taxon>Papilionoideae</taxon>
        <taxon>50 kb inversion clade</taxon>
        <taxon>NPAAA clade</taxon>
        <taxon>indigoferoid/millettioid clade</taxon>
        <taxon>Phaseoleae</taxon>
        <taxon>Canavalia</taxon>
    </lineage>
</organism>